<evidence type="ECO:0000313" key="9">
    <source>
        <dbReference type="EMBL" id="ASQ44902.1"/>
    </source>
</evidence>
<evidence type="ECO:0000256" key="4">
    <source>
        <dbReference type="ARBA" id="ARBA00022989"/>
    </source>
</evidence>
<reference evidence="10" key="1">
    <citation type="submission" date="2016-07" db="EMBL/GenBank/DDBJ databases">
        <authorList>
            <person name="Florea S."/>
            <person name="Webb J.S."/>
            <person name="Jaromczyk J."/>
            <person name="Schardl C.L."/>
        </authorList>
    </citation>
    <scope>NUCLEOTIDE SEQUENCE [LARGE SCALE GENOMIC DNA]</scope>
    <source>
        <strain evidence="10">CDC-D5610</strain>
    </source>
</reference>
<evidence type="ECO:0000256" key="2">
    <source>
        <dbReference type="ARBA" id="ARBA00004141"/>
    </source>
</evidence>
<comment type="subcellular location">
    <subcellularLocation>
        <location evidence="5">Cell inner membrane</location>
        <topology evidence="5">Multi-pass membrane protein</topology>
    </subcellularLocation>
    <subcellularLocation>
        <location evidence="2">Membrane</location>
        <topology evidence="2">Multi-pass membrane protein</topology>
    </subcellularLocation>
</comment>
<comment type="function">
    <text evidence="1 5">Membrane-anchoring subunit of succinate dehydrogenase (SDH).</text>
</comment>
<dbReference type="GO" id="GO:0005886">
    <property type="term" value="C:plasma membrane"/>
    <property type="evidence" value="ECO:0007669"/>
    <property type="project" value="UniProtKB-SubCell"/>
</dbReference>
<dbReference type="GO" id="GO:0020037">
    <property type="term" value="F:heme binding"/>
    <property type="evidence" value="ECO:0007669"/>
    <property type="project" value="InterPro"/>
</dbReference>
<name>A0A222NZ87_9GAMM</name>
<dbReference type="GO" id="GO:0009055">
    <property type="term" value="F:electron transfer activity"/>
    <property type="evidence" value="ECO:0007669"/>
    <property type="project" value="TreeGrafter"/>
</dbReference>
<dbReference type="NCBIfam" id="TIGR02968">
    <property type="entry name" value="succ_dehyd_anc"/>
    <property type="match status" value="1"/>
</dbReference>
<dbReference type="InterPro" id="IPR034804">
    <property type="entry name" value="SQR/QFR_C/D"/>
</dbReference>
<evidence type="ECO:0000256" key="3">
    <source>
        <dbReference type="ARBA" id="ARBA00022692"/>
    </source>
</evidence>
<proteinExistence type="predicted"/>
<evidence type="ECO:0000313" key="10">
    <source>
        <dbReference type="Proteomes" id="UP000201728"/>
    </source>
</evidence>
<dbReference type="AlphaFoldDB" id="A0A222NZ87"/>
<evidence type="ECO:0000256" key="8">
    <source>
        <dbReference type="SAM" id="Phobius"/>
    </source>
</evidence>
<dbReference type="UniPathway" id="UPA00223"/>
<keyword evidence="7" id="KW-0349">Heme</keyword>
<evidence type="ECO:0000256" key="5">
    <source>
        <dbReference type="PIRNR" id="PIRNR000169"/>
    </source>
</evidence>
<accession>A0A222NZ87</accession>
<evidence type="ECO:0000256" key="1">
    <source>
        <dbReference type="ARBA" id="ARBA00004050"/>
    </source>
</evidence>
<sequence length="115" mass="13232">MVTNITSLTGNGLKDWLIQRVTSVYFAFYSLFLLGYLLFHPQLNYAQWHSLFHHLGFKVASLIALFAISLHAWVGIWTVTTDYIKCTAIRLTVQMGVLLWLLGQFVWGLIILWGQ</sequence>
<keyword evidence="10" id="KW-1185">Reference proteome</keyword>
<keyword evidence="5" id="KW-0816">Tricarboxylic acid cycle</keyword>
<dbReference type="SUPFAM" id="SSF81343">
    <property type="entry name" value="Fumarate reductase respiratory complex transmembrane subunits"/>
    <property type="match status" value="1"/>
</dbReference>
<feature type="binding site" description="axial binding residue" evidence="7">
    <location>
        <position position="71"/>
    </location>
    <ligand>
        <name>heme</name>
        <dbReference type="ChEBI" id="CHEBI:30413"/>
        <note>ligand shared with second transmembrane subunit</note>
    </ligand>
    <ligandPart>
        <name>Fe</name>
        <dbReference type="ChEBI" id="CHEBI:18248"/>
    </ligandPart>
</feature>
<keyword evidence="5" id="KW-0249">Electron transport</keyword>
<dbReference type="Proteomes" id="UP000201728">
    <property type="component" value="Chromosome"/>
</dbReference>
<feature type="transmembrane region" description="Helical" evidence="8">
    <location>
        <begin position="59"/>
        <end position="79"/>
    </location>
</feature>
<evidence type="ECO:0000256" key="7">
    <source>
        <dbReference type="PIRSR" id="PIRSR000169-2"/>
    </source>
</evidence>
<protein>
    <recommendedName>
        <fullName evidence="5">Succinate dehydrogenase hydrophobic membrane anchor subunit</fullName>
    </recommendedName>
</protein>
<keyword evidence="5 8" id="KW-0472">Membrane</keyword>
<dbReference type="CDD" id="cd03494">
    <property type="entry name" value="SQR_TypeC_SdhD"/>
    <property type="match status" value="1"/>
</dbReference>
<organism evidence="9 10">
    <name type="scientific">Legionella clemsonensis</name>
    <dbReference type="NCBI Taxonomy" id="1867846"/>
    <lineage>
        <taxon>Bacteria</taxon>
        <taxon>Pseudomonadati</taxon>
        <taxon>Pseudomonadota</taxon>
        <taxon>Gammaproteobacteria</taxon>
        <taxon>Legionellales</taxon>
        <taxon>Legionellaceae</taxon>
        <taxon>Legionella</taxon>
    </lineage>
</organism>
<evidence type="ECO:0000256" key="6">
    <source>
        <dbReference type="PIRSR" id="PIRSR000169-1"/>
    </source>
</evidence>
<feature type="transmembrane region" description="Helical" evidence="8">
    <location>
        <begin position="21"/>
        <end position="39"/>
    </location>
</feature>
<dbReference type="GO" id="GO:0017004">
    <property type="term" value="P:cytochrome complex assembly"/>
    <property type="evidence" value="ECO:0007669"/>
    <property type="project" value="TreeGrafter"/>
</dbReference>
<keyword evidence="7" id="KW-0408">Iron</keyword>
<dbReference type="GO" id="GO:0046872">
    <property type="term" value="F:metal ion binding"/>
    <property type="evidence" value="ECO:0007669"/>
    <property type="project" value="UniProtKB-KW"/>
</dbReference>
<feature type="transmembrane region" description="Helical" evidence="8">
    <location>
        <begin position="91"/>
        <end position="113"/>
    </location>
</feature>
<keyword evidence="5" id="KW-0813">Transport</keyword>
<dbReference type="Gene3D" id="1.20.1300.10">
    <property type="entry name" value="Fumarate reductase/succinate dehydrogenase, transmembrane subunit"/>
    <property type="match status" value="1"/>
</dbReference>
<feature type="binding site" evidence="6">
    <location>
        <position position="83"/>
    </location>
    <ligand>
        <name>a ubiquinone</name>
        <dbReference type="ChEBI" id="CHEBI:16389"/>
    </ligand>
</feature>
<keyword evidence="5" id="KW-0997">Cell inner membrane</keyword>
<keyword evidence="5" id="KW-1003">Cell membrane</keyword>
<dbReference type="EMBL" id="CP016397">
    <property type="protein sequence ID" value="ASQ44902.1"/>
    <property type="molecule type" value="Genomic_DNA"/>
</dbReference>
<keyword evidence="4 8" id="KW-1133">Transmembrane helix</keyword>
<comment type="pathway">
    <text evidence="5">Carbohydrate metabolism; tricarboxylic acid cycle.</text>
</comment>
<gene>
    <name evidence="9" type="primary">sdhD</name>
    <name evidence="9" type="ORF">clem_01690</name>
</gene>
<dbReference type="RefSeq" id="WP_094090022.1">
    <property type="nucleotide sequence ID" value="NZ_CP016397.1"/>
</dbReference>
<comment type="cofactor">
    <cofactor evidence="7">
        <name>heme</name>
        <dbReference type="ChEBI" id="CHEBI:30413"/>
    </cofactor>
    <text evidence="7">The heme is bound between the two transmembrane subunits.</text>
</comment>
<dbReference type="PANTHER" id="PTHR38689:SF1">
    <property type="entry name" value="SUCCINATE DEHYDROGENASE HYDROPHOBIC MEMBRANE ANCHOR SUBUNIT"/>
    <property type="match status" value="1"/>
</dbReference>
<dbReference type="InterPro" id="IPR014312">
    <property type="entry name" value="Succ_DH_anchor"/>
</dbReference>
<keyword evidence="3 8" id="KW-0812">Transmembrane</keyword>
<dbReference type="KEGG" id="lcd:clem_01690"/>
<dbReference type="OrthoDB" id="5612767at2"/>
<dbReference type="PIRSF" id="PIRSF000169">
    <property type="entry name" value="SDH_D"/>
    <property type="match status" value="1"/>
</dbReference>
<dbReference type="GO" id="GO:0006099">
    <property type="term" value="P:tricarboxylic acid cycle"/>
    <property type="evidence" value="ECO:0007669"/>
    <property type="project" value="UniProtKB-UniRule"/>
</dbReference>
<keyword evidence="7" id="KW-0479">Metal-binding</keyword>
<dbReference type="PANTHER" id="PTHR38689">
    <property type="entry name" value="SUCCINATE DEHYDROGENASE HYDROPHOBIC MEMBRANE ANCHOR SUBUNIT"/>
    <property type="match status" value="1"/>
</dbReference>